<dbReference type="GO" id="GO:0005737">
    <property type="term" value="C:cytoplasm"/>
    <property type="evidence" value="ECO:0007669"/>
    <property type="project" value="UniProtKB-SubCell"/>
</dbReference>
<comment type="cofactor">
    <cofactor evidence="2">
        <name>Mg(2+)</name>
        <dbReference type="ChEBI" id="CHEBI:18420"/>
    </cofactor>
</comment>
<evidence type="ECO:0000256" key="4">
    <source>
        <dbReference type="ARBA" id="ARBA00004496"/>
    </source>
</evidence>
<evidence type="ECO:0000256" key="9">
    <source>
        <dbReference type="ARBA" id="ARBA00022759"/>
    </source>
</evidence>
<dbReference type="AlphaFoldDB" id="A0ABD4U1F4"/>
<dbReference type="CDD" id="cd07182">
    <property type="entry name" value="RNase_HII_bacteria_HII_like"/>
    <property type="match status" value="1"/>
</dbReference>
<evidence type="ECO:0000256" key="10">
    <source>
        <dbReference type="ARBA" id="ARBA00022801"/>
    </source>
</evidence>
<evidence type="ECO:0000313" key="16">
    <source>
        <dbReference type="Proteomes" id="UP001209486"/>
    </source>
</evidence>
<evidence type="ECO:0000256" key="8">
    <source>
        <dbReference type="ARBA" id="ARBA00022723"/>
    </source>
</evidence>
<comment type="function">
    <text evidence="3 13">Endonuclease that specifically degrades the RNA of RNA-DNA hybrids.</text>
</comment>
<dbReference type="InterPro" id="IPR024567">
    <property type="entry name" value="RNase_HII/HIII_dom"/>
</dbReference>
<dbReference type="InterPro" id="IPR001352">
    <property type="entry name" value="RNase_HII/HIII"/>
</dbReference>
<comment type="caution">
    <text evidence="15">The sequence shown here is derived from an EMBL/GenBank/DDBJ whole genome shotgun (WGS) entry which is preliminary data.</text>
</comment>
<evidence type="ECO:0000256" key="1">
    <source>
        <dbReference type="ARBA" id="ARBA00000077"/>
    </source>
</evidence>
<dbReference type="Gene3D" id="3.30.420.10">
    <property type="entry name" value="Ribonuclease H-like superfamily/Ribonuclease H"/>
    <property type="match status" value="1"/>
</dbReference>
<keyword evidence="7 12" id="KW-0540">Nuclease</keyword>
<dbReference type="Pfam" id="PF01351">
    <property type="entry name" value="RNase_HII"/>
    <property type="match status" value="1"/>
</dbReference>
<evidence type="ECO:0000256" key="3">
    <source>
        <dbReference type="ARBA" id="ARBA00004065"/>
    </source>
</evidence>
<dbReference type="InterPro" id="IPR036397">
    <property type="entry name" value="RNaseH_sf"/>
</dbReference>
<dbReference type="PANTHER" id="PTHR10954">
    <property type="entry name" value="RIBONUCLEASE H2 SUBUNIT A"/>
    <property type="match status" value="1"/>
</dbReference>
<dbReference type="SUPFAM" id="SSF53098">
    <property type="entry name" value="Ribonuclease H-like"/>
    <property type="match status" value="1"/>
</dbReference>
<gene>
    <name evidence="15" type="ORF">FYZ43_08280</name>
</gene>
<dbReference type="PANTHER" id="PTHR10954:SF18">
    <property type="entry name" value="RIBONUCLEASE HII"/>
    <property type="match status" value="1"/>
</dbReference>
<evidence type="ECO:0000256" key="2">
    <source>
        <dbReference type="ARBA" id="ARBA00001946"/>
    </source>
</evidence>
<comment type="cofactor">
    <cofactor evidence="12">
        <name>Mn(2+)</name>
        <dbReference type="ChEBI" id="CHEBI:29035"/>
    </cofactor>
    <cofactor evidence="12">
        <name>Mg(2+)</name>
        <dbReference type="ChEBI" id="CHEBI:18420"/>
    </cofactor>
    <text evidence="12">Manganese or magnesium. Binds 1 divalent metal ion per monomer in the absence of substrate. May bind a second metal ion after substrate binding.</text>
</comment>
<accession>A0ABD4U1F4</accession>
<evidence type="ECO:0000256" key="7">
    <source>
        <dbReference type="ARBA" id="ARBA00022722"/>
    </source>
</evidence>
<dbReference type="GO" id="GO:0003723">
    <property type="term" value="F:RNA binding"/>
    <property type="evidence" value="ECO:0007669"/>
    <property type="project" value="UniProtKB-UniRule"/>
</dbReference>
<evidence type="ECO:0000259" key="14">
    <source>
        <dbReference type="PROSITE" id="PS51975"/>
    </source>
</evidence>
<comment type="catalytic activity">
    <reaction evidence="1 12 13">
        <text>Endonucleolytic cleavage to 5'-phosphomonoester.</text>
        <dbReference type="EC" id="3.1.26.4"/>
    </reaction>
</comment>
<keyword evidence="6" id="KW-0963">Cytoplasm</keyword>
<dbReference type="RefSeq" id="WP_103759263.1">
    <property type="nucleotide sequence ID" value="NZ_JABCUP010000014.1"/>
</dbReference>
<dbReference type="GO" id="GO:0006401">
    <property type="term" value="P:RNA catabolic process"/>
    <property type="evidence" value="ECO:0007669"/>
    <property type="project" value="UniProtKB-UniRule"/>
</dbReference>
<sequence>MPDLSWESAALGGVNGCAVSGDYFAASGGTAAPVALVGGMDEVGRGALAGPVCIGVTVVSATELAAGFPPGLNDSKALTARRREALVQPIQSWVKDFAIGEATNMEIDEMGIMAAMRLAGWRALNQLDARGHLPQKLLLDGNVDYLQAEHQANLFDAQWHLMNPAQPAQPAQPAMGTTPAHNPPPAPLLKVQTLVKADQHAATVAGAAVLAKVYRDAFMSRLEDPGYGWSHNVGYGTKAHREAISRLGPSRWHRHTWKLN</sequence>
<feature type="binding site" evidence="12">
    <location>
        <position position="42"/>
    </location>
    <ligand>
        <name>a divalent metal cation</name>
        <dbReference type="ChEBI" id="CHEBI:60240"/>
    </ligand>
</feature>
<proteinExistence type="inferred from homology"/>
<evidence type="ECO:0000256" key="5">
    <source>
        <dbReference type="ARBA" id="ARBA00007383"/>
    </source>
</evidence>
<feature type="binding site" evidence="12">
    <location>
        <position position="41"/>
    </location>
    <ligand>
        <name>a divalent metal cation</name>
        <dbReference type="ChEBI" id="CHEBI:60240"/>
    </ligand>
</feature>
<evidence type="ECO:0000313" key="15">
    <source>
        <dbReference type="EMBL" id="MCU9969383.1"/>
    </source>
</evidence>
<dbReference type="InterPro" id="IPR022898">
    <property type="entry name" value="RNase_HII"/>
</dbReference>
<dbReference type="NCBIfam" id="NF000595">
    <property type="entry name" value="PRK00015.1-3"/>
    <property type="match status" value="1"/>
</dbReference>
<evidence type="ECO:0000256" key="12">
    <source>
        <dbReference type="PROSITE-ProRule" id="PRU01319"/>
    </source>
</evidence>
<keyword evidence="8 12" id="KW-0479">Metal-binding</keyword>
<protein>
    <recommendedName>
        <fullName evidence="13">Ribonuclease</fullName>
        <ecNumber evidence="13">3.1.26.4</ecNumber>
    </recommendedName>
</protein>
<dbReference type="PROSITE" id="PS51975">
    <property type="entry name" value="RNASE_H_2"/>
    <property type="match status" value="1"/>
</dbReference>
<evidence type="ECO:0000256" key="11">
    <source>
        <dbReference type="ARBA" id="ARBA00023211"/>
    </source>
</evidence>
<feature type="domain" description="RNase H type-2" evidence="14">
    <location>
        <begin position="35"/>
        <end position="260"/>
    </location>
</feature>
<comment type="subcellular location">
    <subcellularLocation>
        <location evidence="4">Cytoplasm</location>
    </subcellularLocation>
</comment>
<name>A0ABD4U1F4_9ACTO</name>
<dbReference type="GO" id="GO:0046872">
    <property type="term" value="F:metal ion binding"/>
    <property type="evidence" value="ECO:0007669"/>
    <property type="project" value="UniProtKB-KW"/>
</dbReference>
<dbReference type="InterPro" id="IPR012337">
    <property type="entry name" value="RNaseH-like_sf"/>
</dbReference>
<keyword evidence="10 12" id="KW-0378">Hydrolase</keyword>
<keyword evidence="11" id="KW-0464">Manganese</keyword>
<dbReference type="Proteomes" id="UP001209486">
    <property type="component" value="Unassembled WGS sequence"/>
</dbReference>
<evidence type="ECO:0000256" key="13">
    <source>
        <dbReference type="RuleBase" id="RU003515"/>
    </source>
</evidence>
<evidence type="ECO:0000256" key="6">
    <source>
        <dbReference type="ARBA" id="ARBA00022490"/>
    </source>
</evidence>
<dbReference type="GO" id="GO:0004523">
    <property type="term" value="F:RNA-DNA hybrid ribonuclease activity"/>
    <property type="evidence" value="ECO:0007669"/>
    <property type="project" value="UniProtKB-UniRule"/>
</dbReference>
<dbReference type="EMBL" id="VSZY01000014">
    <property type="protein sequence ID" value="MCU9969383.1"/>
    <property type="molecule type" value="Genomic_DNA"/>
</dbReference>
<organism evidence="15 16">
    <name type="scientific">Mobiluncus mulieris</name>
    <dbReference type="NCBI Taxonomy" id="2052"/>
    <lineage>
        <taxon>Bacteria</taxon>
        <taxon>Bacillati</taxon>
        <taxon>Actinomycetota</taxon>
        <taxon>Actinomycetes</taxon>
        <taxon>Actinomycetales</taxon>
        <taxon>Actinomycetaceae</taxon>
        <taxon>Mobiluncus</taxon>
    </lineage>
</organism>
<feature type="binding site" evidence="12">
    <location>
        <position position="140"/>
    </location>
    <ligand>
        <name>a divalent metal cation</name>
        <dbReference type="ChEBI" id="CHEBI:60240"/>
    </ligand>
</feature>
<dbReference type="EC" id="3.1.26.4" evidence="13"/>
<comment type="similarity">
    <text evidence="5 13">Belongs to the RNase HII family.</text>
</comment>
<reference evidence="15 16" key="1">
    <citation type="submission" date="2019-08" db="EMBL/GenBank/DDBJ databases">
        <title>Comparison of rpoB and gyrB Sequences from Mobiluncus Species and Development of a Multiplex PCR Method for Clinical Detection of Mobiluncus curtisii and Mobiluncus mulieris.</title>
        <authorList>
            <person name="Yang L."/>
            <person name="Shen Y."/>
            <person name="Xu G."/>
            <person name="Shu L.-B."/>
            <person name="Hu J."/>
            <person name="Zhang R."/>
            <person name="Wang Y."/>
            <person name="Zhou H.-W."/>
            <person name="Zhang X."/>
        </authorList>
    </citation>
    <scope>NUCLEOTIDE SEQUENCE [LARGE SCALE GENOMIC DNA]</scope>
    <source>
        <strain evidence="15 16">M26</strain>
    </source>
</reference>
<keyword evidence="9 12" id="KW-0255">Endonuclease</keyword>